<keyword evidence="3" id="KW-1185">Reference proteome</keyword>
<dbReference type="PANTHER" id="PTHR42993">
    <property type="entry name" value="MAOC-LIKE DEHYDRATASE DOMAIN-CONTAINING PROTEIN"/>
    <property type="match status" value="1"/>
</dbReference>
<accession>A0A8J2YYM7</accession>
<organism evidence="2 3">
    <name type="scientific">Aliidongia dinghuensis</name>
    <dbReference type="NCBI Taxonomy" id="1867774"/>
    <lineage>
        <taxon>Bacteria</taxon>
        <taxon>Pseudomonadati</taxon>
        <taxon>Pseudomonadota</taxon>
        <taxon>Alphaproteobacteria</taxon>
        <taxon>Rhodospirillales</taxon>
        <taxon>Dongiaceae</taxon>
        <taxon>Aliidongia</taxon>
    </lineage>
</organism>
<dbReference type="AlphaFoldDB" id="A0A8J2YYM7"/>
<sequence length="149" mass="16182">MDMAKLGDRIGQELGVSPWLAVEQDRIDRFAEATDDHQWIHVDRARAAAGPFGTTVAHGFLTLSLLAPTAYQVLADAFAGATAFNYGLDKVRFVTPVRAGARVRNRITLLAIEEKSPGRWLVTTENQVEIEGEAKPALIAVSLVMILPG</sequence>
<comment type="caution">
    <text evidence="2">The sequence shown here is derived from an EMBL/GenBank/DDBJ whole genome shotgun (WGS) entry which is preliminary data.</text>
</comment>
<dbReference type="Pfam" id="PF01575">
    <property type="entry name" value="MaoC_dehydratas"/>
    <property type="match status" value="1"/>
</dbReference>
<dbReference type="PANTHER" id="PTHR42993:SF1">
    <property type="entry name" value="MAOC-LIKE DEHYDRATASE DOMAIN-CONTAINING PROTEIN"/>
    <property type="match status" value="1"/>
</dbReference>
<feature type="domain" description="MaoC-like" evidence="1">
    <location>
        <begin position="8"/>
        <end position="116"/>
    </location>
</feature>
<dbReference type="Proteomes" id="UP000646365">
    <property type="component" value="Unassembled WGS sequence"/>
</dbReference>
<dbReference type="Gene3D" id="3.10.129.10">
    <property type="entry name" value="Hotdog Thioesterase"/>
    <property type="match status" value="1"/>
</dbReference>
<protein>
    <submittedName>
        <fullName evidence="2">Enoyl-CoA hydratase</fullName>
    </submittedName>
</protein>
<reference evidence="2" key="1">
    <citation type="journal article" date="2014" name="Int. J. Syst. Evol. Microbiol.">
        <title>Complete genome sequence of Corynebacterium casei LMG S-19264T (=DSM 44701T), isolated from a smear-ripened cheese.</title>
        <authorList>
            <consortium name="US DOE Joint Genome Institute (JGI-PGF)"/>
            <person name="Walter F."/>
            <person name="Albersmeier A."/>
            <person name="Kalinowski J."/>
            <person name="Ruckert C."/>
        </authorList>
    </citation>
    <scope>NUCLEOTIDE SEQUENCE</scope>
    <source>
        <strain evidence="2">CGMCC 1.15725</strain>
    </source>
</reference>
<dbReference type="RefSeq" id="WP_229743884.1">
    <property type="nucleotide sequence ID" value="NZ_BMJQ01000012.1"/>
</dbReference>
<dbReference type="CDD" id="cd03450">
    <property type="entry name" value="NodN"/>
    <property type="match status" value="1"/>
</dbReference>
<dbReference type="InterPro" id="IPR002539">
    <property type="entry name" value="MaoC-like_dom"/>
</dbReference>
<dbReference type="EMBL" id="BMJQ01000012">
    <property type="protein sequence ID" value="GGF34035.1"/>
    <property type="molecule type" value="Genomic_DNA"/>
</dbReference>
<name>A0A8J2YYM7_9PROT</name>
<dbReference type="InterPro" id="IPR029069">
    <property type="entry name" value="HotDog_dom_sf"/>
</dbReference>
<gene>
    <name evidence="2" type="ORF">GCM10011611_45360</name>
</gene>
<evidence type="ECO:0000313" key="2">
    <source>
        <dbReference type="EMBL" id="GGF34035.1"/>
    </source>
</evidence>
<evidence type="ECO:0000313" key="3">
    <source>
        <dbReference type="Proteomes" id="UP000646365"/>
    </source>
</evidence>
<reference evidence="2" key="2">
    <citation type="submission" date="2020-09" db="EMBL/GenBank/DDBJ databases">
        <authorList>
            <person name="Sun Q."/>
            <person name="Zhou Y."/>
        </authorList>
    </citation>
    <scope>NUCLEOTIDE SEQUENCE</scope>
    <source>
        <strain evidence="2">CGMCC 1.15725</strain>
    </source>
</reference>
<proteinExistence type="predicted"/>
<dbReference type="SUPFAM" id="SSF54637">
    <property type="entry name" value="Thioesterase/thiol ester dehydrase-isomerase"/>
    <property type="match status" value="1"/>
</dbReference>
<evidence type="ECO:0000259" key="1">
    <source>
        <dbReference type="Pfam" id="PF01575"/>
    </source>
</evidence>
<dbReference type="InterPro" id="IPR039375">
    <property type="entry name" value="NodN-like"/>
</dbReference>